<keyword evidence="5" id="KW-1185">Reference proteome</keyword>
<evidence type="ECO:0000256" key="2">
    <source>
        <dbReference type="ARBA" id="ARBA00023180"/>
    </source>
</evidence>
<dbReference type="PANTHER" id="PTHR11339">
    <property type="entry name" value="EXTRACELLULAR MATRIX GLYCOPROTEIN RELATED"/>
    <property type="match status" value="1"/>
</dbReference>
<dbReference type="SMART" id="SM00216">
    <property type="entry name" value="VWD"/>
    <property type="match status" value="1"/>
</dbReference>
<feature type="domain" description="VWFD" evidence="3">
    <location>
        <begin position="10"/>
        <end position="139"/>
    </location>
</feature>
<evidence type="ECO:0000313" key="4">
    <source>
        <dbReference type="EMBL" id="KAF3697490.1"/>
    </source>
</evidence>
<accession>A0A6G1Q4E3</accession>
<name>A0A6G1Q4E3_CHAAH</name>
<gene>
    <name evidence="4" type="ORF">EXN66_Car013170</name>
</gene>
<dbReference type="InterPro" id="IPR050780">
    <property type="entry name" value="Mucin_vWF_Thrombospondin_sf"/>
</dbReference>
<dbReference type="PANTHER" id="PTHR11339:SF374">
    <property type="entry name" value="ZONADHESIN"/>
    <property type="match status" value="1"/>
</dbReference>
<dbReference type="EMBL" id="CM015724">
    <property type="protein sequence ID" value="KAF3697490.1"/>
    <property type="molecule type" value="Genomic_DNA"/>
</dbReference>
<protein>
    <submittedName>
        <fullName evidence="4">Zonadhesin</fullName>
    </submittedName>
</protein>
<organism evidence="4 5">
    <name type="scientific">Channa argus</name>
    <name type="common">Northern snakehead</name>
    <name type="synonym">Ophicephalus argus</name>
    <dbReference type="NCBI Taxonomy" id="215402"/>
    <lineage>
        <taxon>Eukaryota</taxon>
        <taxon>Metazoa</taxon>
        <taxon>Chordata</taxon>
        <taxon>Craniata</taxon>
        <taxon>Vertebrata</taxon>
        <taxon>Euteleostomi</taxon>
        <taxon>Actinopterygii</taxon>
        <taxon>Neopterygii</taxon>
        <taxon>Teleostei</taxon>
        <taxon>Neoteleostei</taxon>
        <taxon>Acanthomorphata</taxon>
        <taxon>Anabantaria</taxon>
        <taxon>Anabantiformes</taxon>
        <taxon>Channoidei</taxon>
        <taxon>Channidae</taxon>
        <taxon>Channa</taxon>
    </lineage>
</organism>
<evidence type="ECO:0000256" key="1">
    <source>
        <dbReference type="ARBA" id="ARBA00023157"/>
    </source>
</evidence>
<reference evidence="4 5" key="1">
    <citation type="submission" date="2019-02" db="EMBL/GenBank/DDBJ databases">
        <title>Opniocepnalus argus genome.</title>
        <authorList>
            <person name="Zhou C."/>
            <person name="Xiao S."/>
        </authorList>
    </citation>
    <scope>NUCLEOTIDE SEQUENCE [LARGE SCALE GENOMIC DNA]</scope>
    <source>
        <strain evidence="4">OARG1902GOOAL</strain>
        <tissue evidence="4">Muscle</tissue>
    </source>
</reference>
<reference evidence="5" key="2">
    <citation type="submission" date="2019-02" db="EMBL/GenBank/DDBJ databases">
        <title>Opniocepnalus argus Var Kimnra genome.</title>
        <authorList>
            <person name="Zhou C."/>
            <person name="Xiao S."/>
        </authorList>
    </citation>
    <scope>NUCLEOTIDE SEQUENCE [LARGE SCALE GENOMIC DNA]</scope>
</reference>
<dbReference type="Pfam" id="PF00094">
    <property type="entry name" value="VWD"/>
    <property type="match status" value="1"/>
</dbReference>
<sequence>MFEYCFMKNFTCIASSDPHYITFDKLSYDFMGSCSYLMSRPCNETTLPYFEVYAENENRYNTPTISYVKAVHVYVHKVKISVLKGGTVQLNGTNVNLPVTPFSGVSVFKSGVHYTVSMNFGVTVRYDGNHYVDIKVIKE</sequence>
<keyword evidence="1" id="KW-1015">Disulfide bond</keyword>
<dbReference type="PROSITE" id="PS51233">
    <property type="entry name" value="VWFD"/>
    <property type="match status" value="1"/>
</dbReference>
<dbReference type="GO" id="GO:0031012">
    <property type="term" value="C:extracellular matrix"/>
    <property type="evidence" value="ECO:0007669"/>
    <property type="project" value="TreeGrafter"/>
</dbReference>
<dbReference type="GO" id="GO:0005615">
    <property type="term" value="C:extracellular space"/>
    <property type="evidence" value="ECO:0007669"/>
    <property type="project" value="TreeGrafter"/>
</dbReference>
<dbReference type="InterPro" id="IPR001846">
    <property type="entry name" value="VWF_type-D"/>
</dbReference>
<evidence type="ECO:0000313" key="5">
    <source>
        <dbReference type="Proteomes" id="UP000503349"/>
    </source>
</evidence>
<dbReference type="Proteomes" id="UP000503349">
    <property type="component" value="Chromosome 13"/>
</dbReference>
<keyword evidence="2" id="KW-0325">Glycoprotein</keyword>
<proteinExistence type="predicted"/>
<evidence type="ECO:0000259" key="3">
    <source>
        <dbReference type="PROSITE" id="PS51233"/>
    </source>
</evidence>
<dbReference type="AlphaFoldDB" id="A0A6G1Q4E3"/>